<gene>
    <name evidence="2" type="ORF">C1A40_11370</name>
</gene>
<dbReference type="InterPro" id="IPR051604">
    <property type="entry name" value="Ergot_Alk_Oxidoreductase"/>
</dbReference>
<protein>
    <submittedName>
        <fullName evidence="2">NmrA-like family protein</fullName>
    </submittedName>
</protein>
<dbReference type="EMBL" id="CP025938">
    <property type="protein sequence ID" value="AUS06014.1"/>
    <property type="molecule type" value="Genomic_DNA"/>
</dbReference>
<dbReference type="KEGG" id="taj:C1A40_11370"/>
<dbReference type="Gene3D" id="3.90.25.10">
    <property type="entry name" value="UDP-galactose 4-epimerase, domain 1"/>
    <property type="match status" value="1"/>
</dbReference>
<keyword evidence="3" id="KW-1185">Reference proteome</keyword>
<feature type="domain" description="NmrA-like" evidence="1">
    <location>
        <begin position="4"/>
        <end position="230"/>
    </location>
</feature>
<dbReference type="Gene3D" id="3.40.50.720">
    <property type="entry name" value="NAD(P)-binding Rossmann-like Domain"/>
    <property type="match status" value="1"/>
</dbReference>
<dbReference type="InterPro" id="IPR036291">
    <property type="entry name" value="NAD(P)-bd_dom_sf"/>
</dbReference>
<dbReference type="RefSeq" id="WP_102995995.1">
    <property type="nucleotide sequence ID" value="NZ_CP025938.1"/>
</dbReference>
<organism evidence="2 3">
    <name type="scientific">Pseudotamlana carrageenivorans</name>
    <dbReference type="NCBI Taxonomy" id="2069432"/>
    <lineage>
        <taxon>Bacteria</taxon>
        <taxon>Pseudomonadati</taxon>
        <taxon>Bacteroidota</taxon>
        <taxon>Flavobacteriia</taxon>
        <taxon>Flavobacteriales</taxon>
        <taxon>Flavobacteriaceae</taxon>
        <taxon>Pseudotamlana</taxon>
    </lineage>
</organism>
<dbReference type="Proteomes" id="UP000236592">
    <property type="component" value="Chromosome"/>
</dbReference>
<dbReference type="SUPFAM" id="SSF51735">
    <property type="entry name" value="NAD(P)-binding Rossmann-fold domains"/>
    <property type="match status" value="1"/>
</dbReference>
<evidence type="ECO:0000259" key="1">
    <source>
        <dbReference type="Pfam" id="PF05368"/>
    </source>
</evidence>
<dbReference type="AlphaFoldDB" id="A0A2I7SJI9"/>
<proteinExistence type="predicted"/>
<dbReference type="OrthoDB" id="2149806at2"/>
<dbReference type="PANTHER" id="PTHR43162">
    <property type="match status" value="1"/>
</dbReference>
<dbReference type="Pfam" id="PF05368">
    <property type="entry name" value="NmrA"/>
    <property type="match status" value="1"/>
</dbReference>
<dbReference type="InterPro" id="IPR008030">
    <property type="entry name" value="NmrA-like"/>
</dbReference>
<evidence type="ECO:0000313" key="2">
    <source>
        <dbReference type="EMBL" id="AUS06014.1"/>
    </source>
</evidence>
<sequence length="292" mass="33403">MINVLITGATGNIGRELITFLCQPDQQITVTAAVRSLTKAKQLFAEPQKLKFTTFDFKDQSTFNTAFENIDILFLLRPPHISSIEEYFNPLLKSAQKKGIKKIVFLSVQGAEKSKIIPHNKIESLIKDFNFEYIFLRPSYFMQNLSTTLRPEILKSQSITLPSGHAKFNWIDIKNIAEVASIVLTTFDGHKNSIIELTGSENKSFYEATALLNQVTGLHISFNSINPIRFYFKKKKEGLNKDFALVMTLLHFLPRLEKEPKISNNYKQLTGKKPITLTEFFKREKAQFTQSL</sequence>
<dbReference type="PANTHER" id="PTHR43162:SF1">
    <property type="entry name" value="PRESTALK A DIFFERENTIATION PROTEIN A"/>
    <property type="match status" value="1"/>
</dbReference>
<reference evidence="3" key="1">
    <citation type="submission" date="2018-01" db="EMBL/GenBank/DDBJ databases">
        <title>Complete genome of Tamlana sp. UJ94.</title>
        <authorList>
            <person name="Jung J."/>
            <person name="Chung D."/>
            <person name="Bae S.S."/>
            <person name="Baek K."/>
        </authorList>
    </citation>
    <scope>NUCLEOTIDE SEQUENCE [LARGE SCALE GENOMIC DNA]</scope>
    <source>
        <strain evidence="3">UJ94</strain>
    </source>
</reference>
<accession>A0A2I7SJI9</accession>
<name>A0A2I7SJI9_9FLAO</name>
<evidence type="ECO:0000313" key="3">
    <source>
        <dbReference type="Proteomes" id="UP000236592"/>
    </source>
</evidence>